<proteinExistence type="predicted"/>
<accession>K0JVH5</accession>
<keyword evidence="3" id="KW-1185">Reference proteome</keyword>
<evidence type="ECO:0000313" key="2">
    <source>
        <dbReference type="EMBL" id="CCH29487.1"/>
    </source>
</evidence>
<gene>
    <name evidence="2" type="ordered locus">BN6_21650</name>
</gene>
<reference evidence="2 3" key="1">
    <citation type="journal article" date="2012" name="BMC Genomics">
        <title>Complete genome sequence of Saccharothrix espanaensis DSM 44229T and comparison to the other completely sequenced Pseudonocardiaceae.</title>
        <authorList>
            <person name="Strobel T."/>
            <person name="Al-Dilaimi A."/>
            <person name="Blom J."/>
            <person name="Gessner A."/>
            <person name="Kalinowski J."/>
            <person name="Luzhetska M."/>
            <person name="Puhler A."/>
            <person name="Szczepanowski R."/>
            <person name="Bechthold A."/>
            <person name="Ruckert C."/>
        </authorList>
    </citation>
    <scope>NUCLEOTIDE SEQUENCE [LARGE SCALE GENOMIC DNA]</scope>
    <source>
        <strain evidence="3">ATCC 51144 / DSM 44229 / JCM 9112 / NBRC 15066 / NRRL 15764</strain>
    </source>
</reference>
<dbReference type="EMBL" id="HE804045">
    <property type="protein sequence ID" value="CCH29487.1"/>
    <property type="molecule type" value="Genomic_DNA"/>
</dbReference>
<protein>
    <submittedName>
        <fullName evidence="2">Uncharacterized protein</fullName>
    </submittedName>
</protein>
<dbReference type="HOGENOM" id="CLU_2234628_0_0_11"/>
<dbReference type="AlphaFoldDB" id="K0JVH5"/>
<dbReference type="eggNOG" id="COG1200">
    <property type="taxonomic scope" value="Bacteria"/>
</dbReference>
<evidence type="ECO:0000256" key="1">
    <source>
        <dbReference type="SAM" id="MobiDB-lite"/>
    </source>
</evidence>
<feature type="compositionally biased region" description="Basic and acidic residues" evidence="1">
    <location>
        <begin position="18"/>
        <end position="27"/>
    </location>
</feature>
<name>K0JVH5_SACES</name>
<dbReference type="STRING" id="1179773.BN6_21650"/>
<dbReference type="CDD" id="cd04488">
    <property type="entry name" value="RecG_wedge_OBF"/>
    <property type="match status" value="1"/>
</dbReference>
<dbReference type="PATRIC" id="fig|1179773.3.peg.2161"/>
<sequence length="105" mass="11429">MMATFAAATRGPARPRSARLEASPRDRCGSRTSHLVFIGHGSRTVEREPLPGREAMFAGKVGMFNGKLQLAHPDYQVLDAETNENAAKFAGDGGRRFDGSGRLRR</sequence>
<dbReference type="Proteomes" id="UP000006281">
    <property type="component" value="Chromosome"/>
</dbReference>
<feature type="region of interest" description="Disordered" evidence="1">
    <location>
        <begin position="1"/>
        <end position="27"/>
    </location>
</feature>
<dbReference type="KEGG" id="sesp:BN6_21650"/>
<evidence type="ECO:0000313" key="3">
    <source>
        <dbReference type="Proteomes" id="UP000006281"/>
    </source>
</evidence>
<organism evidence="2 3">
    <name type="scientific">Saccharothrix espanaensis (strain ATCC 51144 / DSM 44229 / JCM 9112 / NBRC 15066 / NRRL 15764)</name>
    <dbReference type="NCBI Taxonomy" id="1179773"/>
    <lineage>
        <taxon>Bacteria</taxon>
        <taxon>Bacillati</taxon>
        <taxon>Actinomycetota</taxon>
        <taxon>Actinomycetes</taxon>
        <taxon>Pseudonocardiales</taxon>
        <taxon>Pseudonocardiaceae</taxon>
        <taxon>Saccharothrix</taxon>
    </lineage>
</organism>